<name>A0ABP3AYE8_9LIST</name>
<protein>
    <submittedName>
        <fullName evidence="7">Iron compound ABC transporter substrate-binding protein</fullName>
    </submittedName>
</protein>
<dbReference type="RefSeq" id="WP_036097192.1">
    <property type="nucleotide sequence ID" value="NZ_AODF01000014.1"/>
</dbReference>
<evidence type="ECO:0000256" key="1">
    <source>
        <dbReference type="ARBA" id="ARBA00004196"/>
    </source>
</evidence>
<dbReference type="PANTHER" id="PTHR30532">
    <property type="entry name" value="IRON III DICITRATE-BINDING PERIPLASMIC PROTEIN"/>
    <property type="match status" value="1"/>
</dbReference>
<evidence type="ECO:0000256" key="3">
    <source>
        <dbReference type="ARBA" id="ARBA00022448"/>
    </source>
</evidence>
<dbReference type="InterPro" id="IPR051313">
    <property type="entry name" value="Bact_iron-sidero_bind"/>
</dbReference>
<keyword evidence="3" id="KW-0813">Transport</keyword>
<evidence type="ECO:0000259" key="6">
    <source>
        <dbReference type="PROSITE" id="PS50983"/>
    </source>
</evidence>
<dbReference type="PANTHER" id="PTHR30532:SF26">
    <property type="entry name" value="IRON(3+)-HYDROXAMATE-BINDING PROTEIN FHUD"/>
    <property type="match status" value="1"/>
</dbReference>
<accession>A0ABP3AYE8</accession>
<comment type="similarity">
    <text evidence="2">Belongs to the bacterial solute-binding protein 8 family.</text>
</comment>
<evidence type="ECO:0000313" key="8">
    <source>
        <dbReference type="Proteomes" id="UP000019249"/>
    </source>
</evidence>
<evidence type="ECO:0000256" key="4">
    <source>
        <dbReference type="ARBA" id="ARBA00022729"/>
    </source>
</evidence>
<feature type="signal peptide" evidence="5">
    <location>
        <begin position="1"/>
        <end position="17"/>
    </location>
</feature>
<dbReference type="InterPro" id="IPR002491">
    <property type="entry name" value="ABC_transptr_periplasmic_BD"/>
</dbReference>
<dbReference type="CDD" id="cd01138">
    <property type="entry name" value="FeuA"/>
    <property type="match status" value="1"/>
</dbReference>
<feature type="chain" id="PRO_5046694059" evidence="5">
    <location>
        <begin position="18"/>
        <end position="301"/>
    </location>
</feature>
<keyword evidence="8" id="KW-1185">Reference proteome</keyword>
<evidence type="ECO:0000313" key="7">
    <source>
        <dbReference type="EMBL" id="EUJ32011.1"/>
    </source>
</evidence>
<keyword evidence="4 5" id="KW-0732">Signal</keyword>
<organism evidence="7 8">
    <name type="scientific">Listeria floridensis FSL S10-1187</name>
    <dbReference type="NCBI Taxonomy" id="1265817"/>
    <lineage>
        <taxon>Bacteria</taxon>
        <taxon>Bacillati</taxon>
        <taxon>Bacillota</taxon>
        <taxon>Bacilli</taxon>
        <taxon>Bacillales</taxon>
        <taxon>Listeriaceae</taxon>
        <taxon>Listeria</taxon>
    </lineage>
</organism>
<comment type="subcellular location">
    <subcellularLocation>
        <location evidence="1">Cell envelope</location>
    </subcellularLocation>
</comment>
<dbReference type="SUPFAM" id="SSF53807">
    <property type="entry name" value="Helical backbone' metal receptor"/>
    <property type="match status" value="1"/>
</dbReference>
<dbReference type="PROSITE" id="PS51257">
    <property type="entry name" value="PROKAR_LIPOPROTEIN"/>
    <property type="match status" value="1"/>
</dbReference>
<sequence length="301" mass="33489">MKKGLIFIVFCMVLVLAACGTDSNKTAGKKSETITYKSEAGDIKVPANPKRVVVLSTYAGDVLNLGVKVVGADSWSMNNENFAKGLKGAKQVSDENIEEIIALKPDLILGLNTIKNQDKLKKIAPLVTFTYGKNNYLDQHVEIGKVLNKEKEAKAWVKDFKQRAEKIGAKIKAKIGKDKTISVAENFDKQIYVFGDNWGRGTEILYQTMGLKMPETVKKASAKSGYYAVSVEQLGNYTGDYMVLSKYEDSDTSFMKTSAYTNIPAVKNNHVLEVDANKFYFNDALTLDYQLKTFEDYFLGN</sequence>
<evidence type="ECO:0000256" key="2">
    <source>
        <dbReference type="ARBA" id="ARBA00008814"/>
    </source>
</evidence>
<feature type="domain" description="Fe/B12 periplasmic-binding" evidence="6">
    <location>
        <begin position="50"/>
        <end position="301"/>
    </location>
</feature>
<evidence type="ECO:0000256" key="5">
    <source>
        <dbReference type="SAM" id="SignalP"/>
    </source>
</evidence>
<dbReference type="PROSITE" id="PS50983">
    <property type="entry name" value="FE_B12_PBP"/>
    <property type="match status" value="1"/>
</dbReference>
<dbReference type="EMBL" id="AODF01000014">
    <property type="protein sequence ID" value="EUJ32011.1"/>
    <property type="molecule type" value="Genomic_DNA"/>
</dbReference>
<proteinExistence type="inferred from homology"/>
<comment type="caution">
    <text evidence="7">The sequence shown here is derived from an EMBL/GenBank/DDBJ whole genome shotgun (WGS) entry which is preliminary data.</text>
</comment>
<gene>
    <name evidence="7" type="ORF">MFLO_07472</name>
</gene>
<reference evidence="7 8" key="1">
    <citation type="journal article" date="2014" name="Int. J. Syst. Evol. Microbiol.">
        <title>Listeria floridensis sp. nov., Listeria aquatica sp. nov., Listeria cornellensis sp. nov., Listeria riparia sp. nov. and Listeria grandensis sp. nov., from agricultural and natural environments.</title>
        <authorList>
            <person name="den Bakker H.C."/>
            <person name="Warchocki S."/>
            <person name="Wright E.M."/>
            <person name="Allred A.F."/>
            <person name="Ahlstrom C."/>
            <person name="Manuel C.S."/>
            <person name="Stasiewicz M.J."/>
            <person name="Burrell A."/>
            <person name="Roof S."/>
            <person name="Strawn L."/>
            <person name="Fortes E.D."/>
            <person name="Nightingale K.K."/>
            <person name="Kephart D."/>
            <person name="Wiedmann M."/>
        </authorList>
    </citation>
    <scope>NUCLEOTIDE SEQUENCE [LARGE SCALE GENOMIC DNA]</scope>
    <source>
        <strain evidence="7 8">FSL S10-1187</strain>
    </source>
</reference>
<dbReference type="Gene3D" id="3.40.50.1980">
    <property type="entry name" value="Nitrogenase molybdenum iron protein domain"/>
    <property type="match status" value="2"/>
</dbReference>
<dbReference type="Pfam" id="PF01497">
    <property type="entry name" value="Peripla_BP_2"/>
    <property type="match status" value="1"/>
</dbReference>
<dbReference type="Proteomes" id="UP000019249">
    <property type="component" value="Unassembled WGS sequence"/>
</dbReference>